<gene>
    <name evidence="1" type="ORF">GCM10007383_22480</name>
</gene>
<evidence type="ECO:0000313" key="1">
    <source>
        <dbReference type="EMBL" id="GGW37125.1"/>
    </source>
</evidence>
<dbReference type="AlphaFoldDB" id="A0A918ML70"/>
<sequence length="245" mass="26302">MSGLAHSYEKAIKKELGAHAAWLPVTNTLSVGDFGYFEGGVFRSVGNLNKKYPDIVLDITPGPATKVNFTTEGTRITRVGADGKSTDSFASLGDAEAALNYKFEKENSLVIKAEKVTVDQLQNIDEVALALAGKSEWRKKYKVISAVYTGENCLIICAREAGSDFSIKASANILGQIEGGKAEGGLNTSSSTASTFNSIGESGVVGIRLFKLNWFNKTKLLGDDQLTAEDITIEDTLDKAIEDDF</sequence>
<organism evidence="1 2">
    <name type="scientific">Arenibacter certesii</name>
    <dbReference type="NCBI Taxonomy" id="228955"/>
    <lineage>
        <taxon>Bacteria</taxon>
        <taxon>Pseudomonadati</taxon>
        <taxon>Bacteroidota</taxon>
        <taxon>Flavobacteriia</taxon>
        <taxon>Flavobacteriales</taxon>
        <taxon>Flavobacteriaceae</taxon>
        <taxon>Arenibacter</taxon>
    </lineage>
</organism>
<name>A0A918ML70_9FLAO</name>
<dbReference type="RefSeq" id="WP_026813830.1">
    <property type="nucleotide sequence ID" value="NZ_BMWP01000014.1"/>
</dbReference>
<reference evidence="1" key="2">
    <citation type="submission" date="2020-09" db="EMBL/GenBank/DDBJ databases">
        <authorList>
            <person name="Sun Q."/>
            <person name="Kim S."/>
        </authorList>
    </citation>
    <scope>NUCLEOTIDE SEQUENCE</scope>
    <source>
        <strain evidence="1">KCTC 12113</strain>
    </source>
</reference>
<comment type="caution">
    <text evidence="1">The sequence shown here is derived from an EMBL/GenBank/DDBJ whole genome shotgun (WGS) entry which is preliminary data.</text>
</comment>
<keyword evidence="2" id="KW-1185">Reference proteome</keyword>
<dbReference type="Proteomes" id="UP000634668">
    <property type="component" value="Unassembled WGS sequence"/>
</dbReference>
<reference evidence="1" key="1">
    <citation type="journal article" date="2014" name="Int. J. Syst. Evol. Microbiol.">
        <title>Complete genome sequence of Corynebacterium casei LMG S-19264T (=DSM 44701T), isolated from a smear-ripened cheese.</title>
        <authorList>
            <consortium name="US DOE Joint Genome Institute (JGI-PGF)"/>
            <person name="Walter F."/>
            <person name="Albersmeier A."/>
            <person name="Kalinowski J."/>
            <person name="Ruckert C."/>
        </authorList>
    </citation>
    <scope>NUCLEOTIDE SEQUENCE</scope>
    <source>
        <strain evidence="1">KCTC 12113</strain>
    </source>
</reference>
<accession>A0A918ML70</accession>
<protein>
    <submittedName>
        <fullName evidence="1">Uncharacterized protein</fullName>
    </submittedName>
</protein>
<dbReference type="EMBL" id="BMWP01000014">
    <property type="protein sequence ID" value="GGW37125.1"/>
    <property type="molecule type" value="Genomic_DNA"/>
</dbReference>
<evidence type="ECO:0000313" key="2">
    <source>
        <dbReference type="Proteomes" id="UP000634668"/>
    </source>
</evidence>
<proteinExistence type="predicted"/>